<sequence>MGKIKRLKLSHQARTKEQSLANQILADGTPRVTNRKKERLRQDEPDKYVTGSLSENILRQAREQQEELEEEIAANEQPPAFTSKPEKRIPVLSKRSKKDESDDESDGEDREEETQEFYEPVNITEEDEKALELFMPKDAPGKKTLQELLREKLSEKKTELDTVVSEPASLIISKLDPVIVELYQGVRDVLQKYRSGKLPKAFKIIPKLPNWEQVLYLTEPETWSAAAVFQATRLFASNLKDRLAQRFYNLVLLPRVRDDIAEYKRLNFHLYQALRKALFKPGAFFKGFLLPLCESGTCSLREAVIIAGVIAKNSIPMLHSAAAVVKIAEMEYSGANSVFLKILLDKKYALPYRVIDATVYHFLRFMSEKRKLPVLWHQSLLTFVQHYKEDIASEQRDALMELTKLQHHYQISPELRRELVNSKGRDLEEGIRMDES</sequence>
<dbReference type="GO" id="GO:0030688">
    <property type="term" value="C:preribosome, small subunit precursor"/>
    <property type="evidence" value="ECO:0007669"/>
    <property type="project" value="TreeGrafter"/>
</dbReference>
<gene>
    <name evidence="3" type="primary">RvY_15502-1</name>
    <name evidence="3" type="synonym">RvY_15502.1</name>
    <name evidence="3" type="ORF">RvY_15502</name>
</gene>
<evidence type="ECO:0000313" key="4">
    <source>
        <dbReference type="Proteomes" id="UP000186922"/>
    </source>
</evidence>
<dbReference type="GO" id="GO:0006364">
    <property type="term" value="P:rRNA processing"/>
    <property type="evidence" value="ECO:0007669"/>
    <property type="project" value="TreeGrafter"/>
</dbReference>
<dbReference type="PANTHER" id="PTHR12821:SF0">
    <property type="entry name" value="BYSTIN"/>
    <property type="match status" value="1"/>
</dbReference>
<dbReference type="STRING" id="947166.A0A1D1W1Y3"/>
<evidence type="ECO:0000256" key="1">
    <source>
        <dbReference type="ARBA" id="ARBA00007114"/>
    </source>
</evidence>
<dbReference type="GO" id="GO:0005730">
    <property type="term" value="C:nucleolus"/>
    <property type="evidence" value="ECO:0007669"/>
    <property type="project" value="TreeGrafter"/>
</dbReference>
<dbReference type="EMBL" id="BDGG01000012">
    <property type="protein sequence ID" value="GAV05354.1"/>
    <property type="molecule type" value="Genomic_DNA"/>
</dbReference>
<dbReference type="Proteomes" id="UP000186922">
    <property type="component" value="Unassembled WGS sequence"/>
</dbReference>
<dbReference type="PANTHER" id="PTHR12821">
    <property type="entry name" value="BYSTIN"/>
    <property type="match status" value="1"/>
</dbReference>
<keyword evidence="4" id="KW-1185">Reference proteome</keyword>
<accession>A0A1D1W1Y3</accession>
<comment type="caution">
    <text evidence="3">The sequence shown here is derived from an EMBL/GenBank/DDBJ whole genome shotgun (WGS) entry which is preliminary data.</text>
</comment>
<dbReference type="AlphaFoldDB" id="A0A1D1W1Y3"/>
<protein>
    <recommendedName>
        <fullName evidence="5">Bystin</fullName>
    </recommendedName>
</protein>
<dbReference type="OrthoDB" id="2192561at2759"/>
<comment type="similarity">
    <text evidence="1">Belongs to the bystin family.</text>
</comment>
<dbReference type="InterPro" id="IPR007955">
    <property type="entry name" value="Bystin"/>
</dbReference>
<evidence type="ECO:0008006" key="5">
    <source>
        <dbReference type="Google" id="ProtNLM"/>
    </source>
</evidence>
<name>A0A1D1W1Y3_RAMVA</name>
<reference evidence="3 4" key="1">
    <citation type="journal article" date="2016" name="Nat. Commun.">
        <title>Extremotolerant tardigrade genome and improved radiotolerance of human cultured cells by tardigrade-unique protein.</title>
        <authorList>
            <person name="Hashimoto T."/>
            <person name="Horikawa D.D."/>
            <person name="Saito Y."/>
            <person name="Kuwahara H."/>
            <person name="Kozuka-Hata H."/>
            <person name="Shin-I T."/>
            <person name="Minakuchi Y."/>
            <person name="Ohishi K."/>
            <person name="Motoyama A."/>
            <person name="Aizu T."/>
            <person name="Enomoto A."/>
            <person name="Kondo K."/>
            <person name="Tanaka S."/>
            <person name="Hara Y."/>
            <person name="Koshikawa S."/>
            <person name="Sagara H."/>
            <person name="Miura T."/>
            <person name="Yokobori S."/>
            <person name="Miyagawa K."/>
            <person name="Suzuki Y."/>
            <person name="Kubo T."/>
            <person name="Oyama M."/>
            <person name="Kohara Y."/>
            <person name="Fujiyama A."/>
            <person name="Arakawa K."/>
            <person name="Katayama T."/>
            <person name="Toyoda A."/>
            <person name="Kunieda T."/>
        </authorList>
    </citation>
    <scope>NUCLEOTIDE SEQUENCE [LARGE SCALE GENOMIC DNA]</scope>
    <source>
        <strain evidence="3 4">YOKOZUNA-1</strain>
    </source>
</reference>
<dbReference type="GO" id="GO:0030515">
    <property type="term" value="F:snoRNA binding"/>
    <property type="evidence" value="ECO:0007669"/>
    <property type="project" value="TreeGrafter"/>
</dbReference>
<evidence type="ECO:0000256" key="2">
    <source>
        <dbReference type="SAM" id="MobiDB-lite"/>
    </source>
</evidence>
<organism evidence="3 4">
    <name type="scientific">Ramazzottius varieornatus</name>
    <name type="common">Water bear</name>
    <name type="synonym">Tardigrade</name>
    <dbReference type="NCBI Taxonomy" id="947166"/>
    <lineage>
        <taxon>Eukaryota</taxon>
        <taxon>Metazoa</taxon>
        <taxon>Ecdysozoa</taxon>
        <taxon>Tardigrada</taxon>
        <taxon>Eutardigrada</taxon>
        <taxon>Parachela</taxon>
        <taxon>Hypsibioidea</taxon>
        <taxon>Ramazzottiidae</taxon>
        <taxon>Ramazzottius</taxon>
    </lineage>
</organism>
<dbReference type="Pfam" id="PF05291">
    <property type="entry name" value="Bystin"/>
    <property type="match status" value="1"/>
</dbReference>
<dbReference type="GO" id="GO:0005737">
    <property type="term" value="C:cytoplasm"/>
    <property type="evidence" value="ECO:0007669"/>
    <property type="project" value="TreeGrafter"/>
</dbReference>
<feature type="compositionally biased region" description="Acidic residues" evidence="2">
    <location>
        <begin position="101"/>
        <end position="116"/>
    </location>
</feature>
<proteinExistence type="inferred from homology"/>
<feature type="compositionally biased region" description="Basic residues" evidence="2">
    <location>
        <begin position="1"/>
        <end position="13"/>
    </location>
</feature>
<evidence type="ECO:0000313" key="3">
    <source>
        <dbReference type="EMBL" id="GAV05354.1"/>
    </source>
</evidence>
<feature type="region of interest" description="Disordered" evidence="2">
    <location>
        <begin position="1"/>
        <end position="116"/>
    </location>
</feature>